<keyword evidence="2" id="KW-1185">Reference proteome</keyword>
<reference evidence="1 2" key="1">
    <citation type="submission" date="2016-11" db="EMBL/GenBank/DDBJ databases">
        <authorList>
            <person name="Jaros S."/>
            <person name="Januszkiewicz K."/>
            <person name="Wedrychowicz H."/>
        </authorList>
    </citation>
    <scope>NUCLEOTIDE SEQUENCE [LARGE SCALE GENOMIC DNA]</scope>
    <source>
        <strain evidence="1 2">DSM 15929</strain>
    </source>
</reference>
<sequence>MNEYNKQNTALLGFSEVDITPAYPVKTIGFGREDELSRGILHPLSAQISVWEFNGARCCLIAIDHIGFSRENANYLRSGIGEILSIPKDRVMLCFSHTHGAPNESIEARYFGFLCRQVNIGAIQAEKSMIPVMAAWDNAYGDIGVNRRDGSHDLDNRIGILKVTEAGTGKLILLLLRLTAHANVLKADNYFISADYFGSVRDLLKHKYDCEVMLTQGASGNVAPKYFKSGFIPADANDSVRFCNSETALEDMAGEIYKQVDSVINHMEPHMVKHLEMYSVYQKLQADVPSYPRALEIAEEAKREAGIDGTSWLSEVKRLCDNGVKCQSETVEIQYFALDDGCLCGVANEIMCEFALRAKEGIHNDFFYLGGYTNGCTGYFPTEEEYDMGGYEVYWSMLIYYIYHGRVFPLNRDCASMLIDEAVKNAPQHLGK</sequence>
<evidence type="ECO:0000313" key="1">
    <source>
        <dbReference type="EMBL" id="SHJ77292.1"/>
    </source>
</evidence>
<protein>
    <recommendedName>
        <fullName evidence="3">Neutral/alkaline non-lysosomal ceramidase, N-terminal</fullName>
    </recommendedName>
</protein>
<name>A0A1M6M1F1_9FIRM</name>
<gene>
    <name evidence="1" type="ORF">SAMN02745136_00799</name>
</gene>
<dbReference type="EMBL" id="FRAC01000007">
    <property type="protein sequence ID" value="SHJ77292.1"/>
    <property type="molecule type" value="Genomic_DNA"/>
</dbReference>
<evidence type="ECO:0000313" key="2">
    <source>
        <dbReference type="Proteomes" id="UP000184386"/>
    </source>
</evidence>
<dbReference type="RefSeq" id="WP_073273188.1">
    <property type="nucleotide sequence ID" value="NZ_FRAC01000007.1"/>
</dbReference>
<dbReference type="STRING" id="1121322.SAMN02745136_00799"/>
<dbReference type="Proteomes" id="UP000184386">
    <property type="component" value="Unassembled WGS sequence"/>
</dbReference>
<organism evidence="1 2">
    <name type="scientific">Anaerocolumna jejuensis DSM 15929</name>
    <dbReference type="NCBI Taxonomy" id="1121322"/>
    <lineage>
        <taxon>Bacteria</taxon>
        <taxon>Bacillati</taxon>
        <taxon>Bacillota</taxon>
        <taxon>Clostridia</taxon>
        <taxon>Lachnospirales</taxon>
        <taxon>Lachnospiraceae</taxon>
        <taxon>Anaerocolumna</taxon>
    </lineage>
</organism>
<proteinExistence type="predicted"/>
<dbReference type="OrthoDB" id="337762at2"/>
<accession>A0A1M6M1F1</accession>
<evidence type="ECO:0008006" key="3">
    <source>
        <dbReference type="Google" id="ProtNLM"/>
    </source>
</evidence>
<dbReference type="AlphaFoldDB" id="A0A1M6M1F1"/>